<evidence type="ECO:0000256" key="2">
    <source>
        <dbReference type="ARBA" id="ARBA00022434"/>
    </source>
</evidence>
<keyword evidence="5 6" id="KW-0408">Iron</keyword>
<feature type="binding site" evidence="6">
    <location>
        <position position="50"/>
    </location>
    <ligand>
        <name>Fe cation</name>
        <dbReference type="ChEBI" id="CHEBI:24875"/>
        <label>1</label>
    </ligand>
</feature>
<dbReference type="GO" id="GO:0004322">
    <property type="term" value="F:ferroxidase activity"/>
    <property type="evidence" value="ECO:0007669"/>
    <property type="project" value="TreeGrafter"/>
</dbReference>
<evidence type="ECO:0000256" key="5">
    <source>
        <dbReference type="ARBA" id="ARBA00023004"/>
    </source>
</evidence>
<dbReference type="PROSITE" id="PS50905">
    <property type="entry name" value="FERRITIN_LIKE"/>
    <property type="match status" value="1"/>
</dbReference>
<dbReference type="InterPro" id="IPR008331">
    <property type="entry name" value="Ferritin_DPS_dom"/>
</dbReference>
<feature type="binding site" evidence="6">
    <location>
        <position position="127"/>
    </location>
    <ligand>
        <name>Fe cation</name>
        <dbReference type="ChEBI" id="CHEBI:24875"/>
        <label>1</label>
    </ligand>
</feature>
<dbReference type="AlphaFoldDB" id="A0A242PAT5"/>
<dbReference type="Pfam" id="PF00210">
    <property type="entry name" value="Ferritin"/>
    <property type="match status" value="1"/>
</dbReference>
<comment type="caution">
    <text evidence="9">The sequence shown here is derived from an EMBL/GenBank/DDBJ whole genome shotgun (WGS) entry which is preliminary data.</text>
</comment>
<evidence type="ECO:0000259" key="8">
    <source>
        <dbReference type="PROSITE" id="PS50905"/>
    </source>
</evidence>
<proteinExistence type="inferred from homology"/>
<comment type="catalytic activity">
    <reaction evidence="7">
        <text>4 Fe(2+) + O2 + 6 H2O = 4 iron(III) oxide-hydroxide + 12 H(+)</text>
        <dbReference type="Rhea" id="RHEA:11972"/>
        <dbReference type="ChEBI" id="CHEBI:15377"/>
        <dbReference type="ChEBI" id="CHEBI:15378"/>
        <dbReference type="ChEBI" id="CHEBI:15379"/>
        <dbReference type="ChEBI" id="CHEBI:29033"/>
        <dbReference type="ChEBI" id="CHEBI:78619"/>
        <dbReference type="EC" id="1.16.3.2"/>
    </reaction>
</comment>
<keyword evidence="2 7" id="KW-0409">Iron storage</keyword>
<keyword evidence="3 6" id="KW-0479">Metal-binding</keyword>
<dbReference type="FunFam" id="1.20.1260.10:FF:000001">
    <property type="entry name" value="Non-heme ferritin"/>
    <property type="match status" value="1"/>
</dbReference>
<feature type="binding site" evidence="6">
    <location>
        <position position="94"/>
    </location>
    <ligand>
        <name>Fe cation</name>
        <dbReference type="ChEBI" id="CHEBI:24875"/>
        <label>1</label>
    </ligand>
</feature>
<evidence type="ECO:0000313" key="9">
    <source>
        <dbReference type="EMBL" id="OTQ48076.1"/>
    </source>
</evidence>
<dbReference type="PANTHER" id="PTHR11431">
    <property type="entry name" value="FERRITIN"/>
    <property type="match status" value="1"/>
</dbReference>
<protein>
    <recommendedName>
        <fullName evidence="7">Ferritin</fullName>
        <ecNumber evidence="7">1.16.3.2</ecNumber>
    </recommendedName>
</protein>
<dbReference type="EC" id="1.16.3.2" evidence="7"/>
<gene>
    <name evidence="9" type="ORF">B6D06_11430</name>
</gene>
<evidence type="ECO:0000256" key="7">
    <source>
        <dbReference type="RuleBase" id="RU361145"/>
    </source>
</evidence>
<keyword evidence="4" id="KW-0560">Oxidoreductase</keyword>
<accession>A0A242PAT5</accession>
<comment type="subcellular location">
    <subcellularLocation>
        <location evidence="7">Cytoplasm</location>
    </subcellularLocation>
</comment>
<dbReference type="GO" id="GO:0005829">
    <property type="term" value="C:cytosol"/>
    <property type="evidence" value="ECO:0007669"/>
    <property type="project" value="TreeGrafter"/>
</dbReference>
<dbReference type="Gene3D" id="1.20.1260.10">
    <property type="match status" value="1"/>
</dbReference>
<feature type="binding site" evidence="6">
    <location>
        <position position="53"/>
    </location>
    <ligand>
        <name>Fe cation</name>
        <dbReference type="ChEBI" id="CHEBI:24875"/>
        <label>1</label>
    </ligand>
</feature>
<dbReference type="CDD" id="cd01055">
    <property type="entry name" value="Nonheme_Ferritin"/>
    <property type="match status" value="1"/>
</dbReference>
<feature type="binding site" evidence="6">
    <location>
        <position position="17"/>
    </location>
    <ligand>
        <name>Fe cation</name>
        <dbReference type="ChEBI" id="CHEBI:24875"/>
        <label>1</label>
    </ligand>
</feature>
<dbReference type="GO" id="GO:0008199">
    <property type="term" value="F:ferric iron binding"/>
    <property type="evidence" value="ECO:0007669"/>
    <property type="project" value="InterPro"/>
</dbReference>
<dbReference type="GO" id="GO:0042802">
    <property type="term" value="F:identical protein binding"/>
    <property type="evidence" value="ECO:0007669"/>
    <property type="project" value="UniProtKB-ARBA"/>
</dbReference>
<evidence type="ECO:0000256" key="3">
    <source>
        <dbReference type="ARBA" id="ARBA00022723"/>
    </source>
</evidence>
<dbReference type="InterPro" id="IPR009040">
    <property type="entry name" value="Ferritin-like_diiron"/>
</dbReference>
<sequence>MLTNQMVKKLNDQLNLEFYSSNLYLQMSAWCDDQNFPSFGKFLRDHAGEERQHMERLFDYVLDCGSLALIGKIAAPESEYKSLLDVFKAAYQHELKITKEINELVDYALTQKDFSTFNFLQWYVAEQHEEEKLFKSIVDKLELVGENKRDLFFMDKDFNKTLSESGLTSSSEE</sequence>
<accession>A0A242NRI5</accession>
<evidence type="ECO:0000256" key="1">
    <source>
        <dbReference type="ARBA" id="ARBA00006950"/>
    </source>
</evidence>
<organism evidence="9 10">
    <name type="scientific">Gilliamella apis</name>
    <dbReference type="NCBI Taxonomy" id="1970738"/>
    <lineage>
        <taxon>Bacteria</taxon>
        <taxon>Pseudomonadati</taxon>
        <taxon>Pseudomonadota</taxon>
        <taxon>Gammaproteobacteria</taxon>
        <taxon>Orbales</taxon>
        <taxon>Orbaceae</taxon>
        <taxon>Gilliamella</taxon>
    </lineage>
</organism>
<reference evidence="9 10" key="1">
    <citation type="submission" date="2017-03" db="EMBL/GenBank/DDBJ databases">
        <title>Comparative genomics of honeybee gut symbionts reveal geographically distinct and subgroup specific antibiotic resistance.</title>
        <authorList>
            <person name="Ludvigsen J."/>
            <person name="Porcellato D."/>
            <person name="Labee-Lund T.M."/>
            <person name="Amdam G.V."/>
            <person name="Rudi K."/>
        </authorList>
    </citation>
    <scope>NUCLEOTIDE SEQUENCE [LARGE SCALE GENOMIC DNA]</scope>
    <source>
        <strain evidence="9 10">A-4-12</strain>
    </source>
</reference>
<dbReference type="NCBIfam" id="NF007638">
    <property type="entry name" value="PRK10304.1"/>
    <property type="match status" value="1"/>
</dbReference>
<dbReference type="InterPro" id="IPR009078">
    <property type="entry name" value="Ferritin-like_SF"/>
</dbReference>
<comment type="function">
    <text evidence="7">Iron-storage protein.</text>
</comment>
<dbReference type="InterPro" id="IPR041719">
    <property type="entry name" value="Ferritin_prok"/>
</dbReference>
<dbReference type="EMBL" id="NASK01000104">
    <property type="protein sequence ID" value="OTQ48076.1"/>
    <property type="molecule type" value="Genomic_DNA"/>
</dbReference>
<feature type="domain" description="Ferritin-like diiron" evidence="8">
    <location>
        <begin position="1"/>
        <end position="145"/>
    </location>
</feature>
<evidence type="ECO:0000313" key="10">
    <source>
        <dbReference type="Proteomes" id="UP000194968"/>
    </source>
</evidence>
<dbReference type="PANTHER" id="PTHR11431:SF127">
    <property type="entry name" value="BACTERIAL NON-HEME FERRITIN"/>
    <property type="match status" value="1"/>
</dbReference>
<dbReference type="RefSeq" id="WP_086321178.1">
    <property type="nucleotide sequence ID" value="NZ_CAMLFL010000031.1"/>
</dbReference>
<dbReference type="GO" id="GO:0006826">
    <property type="term" value="P:iron ion transport"/>
    <property type="evidence" value="ECO:0007669"/>
    <property type="project" value="InterPro"/>
</dbReference>
<evidence type="ECO:0000256" key="4">
    <source>
        <dbReference type="ARBA" id="ARBA00023002"/>
    </source>
</evidence>
<dbReference type="InterPro" id="IPR001519">
    <property type="entry name" value="Ferritin"/>
</dbReference>
<dbReference type="SUPFAM" id="SSF47240">
    <property type="entry name" value="Ferritin-like"/>
    <property type="match status" value="1"/>
</dbReference>
<dbReference type="GO" id="GO:0008198">
    <property type="term" value="F:ferrous iron binding"/>
    <property type="evidence" value="ECO:0007669"/>
    <property type="project" value="TreeGrafter"/>
</dbReference>
<name>A0A242PAT5_9GAMM</name>
<dbReference type="GO" id="GO:0006879">
    <property type="term" value="P:intracellular iron ion homeostasis"/>
    <property type="evidence" value="ECO:0007669"/>
    <property type="project" value="UniProtKB-KW"/>
</dbReference>
<dbReference type="Proteomes" id="UP000194968">
    <property type="component" value="Unassembled WGS sequence"/>
</dbReference>
<keyword evidence="7" id="KW-0963">Cytoplasm</keyword>
<evidence type="ECO:0000256" key="6">
    <source>
        <dbReference type="PIRSR" id="PIRSR601519-1"/>
    </source>
</evidence>
<dbReference type="InterPro" id="IPR012347">
    <property type="entry name" value="Ferritin-like"/>
</dbReference>
<dbReference type="GeneID" id="99743842"/>
<comment type="similarity">
    <text evidence="1 7">Belongs to the ferritin family. Prokaryotic subfamily.</text>
</comment>
<dbReference type="OrthoDB" id="9801481at2"/>